<keyword evidence="2" id="KW-1185">Reference proteome</keyword>
<dbReference type="EnsemblPlants" id="Solyc06g033780.1.1">
    <property type="protein sequence ID" value="Solyc06g033780.1.1"/>
    <property type="gene ID" value="Solyc06g033780.1"/>
</dbReference>
<organism evidence="1">
    <name type="scientific">Solanum lycopersicum</name>
    <name type="common">Tomato</name>
    <name type="synonym">Lycopersicon esculentum</name>
    <dbReference type="NCBI Taxonomy" id="4081"/>
    <lineage>
        <taxon>Eukaryota</taxon>
        <taxon>Viridiplantae</taxon>
        <taxon>Streptophyta</taxon>
        <taxon>Embryophyta</taxon>
        <taxon>Tracheophyta</taxon>
        <taxon>Spermatophyta</taxon>
        <taxon>Magnoliopsida</taxon>
        <taxon>eudicotyledons</taxon>
        <taxon>Gunneridae</taxon>
        <taxon>Pentapetalae</taxon>
        <taxon>asterids</taxon>
        <taxon>lamiids</taxon>
        <taxon>Solanales</taxon>
        <taxon>Solanaceae</taxon>
        <taxon>Solanoideae</taxon>
        <taxon>Solaneae</taxon>
        <taxon>Solanum</taxon>
        <taxon>Solanum subgen. Lycopersicon</taxon>
    </lineage>
</organism>
<dbReference type="Proteomes" id="UP000004994">
    <property type="component" value="Chromosome 6"/>
</dbReference>
<sequence length="156" mass="17786">MDASQPKSVELKRLLITLRKMDSIHVHLGLGKEYDILVGIITHFPGSLSLDEVQTKLLLHDQPLLLKVFLHIHIMCQVHNLLKVVVAKEVLLILKAEVVVVELKILLVVVIPNMPLHPTLFRALVSLHNHCQVLVALPLVHIIHNQLVHLYHPWEF</sequence>
<evidence type="ECO:0000313" key="1">
    <source>
        <dbReference type="EnsemblPlants" id="Solyc06g033780.1.1"/>
    </source>
</evidence>
<dbReference type="InParanoid" id="K4C4K2"/>
<accession>K4C4K2</accession>
<name>K4C4K2_SOLLC</name>
<reference evidence="1" key="1">
    <citation type="journal article" date="2012" name="Nature">
        <title>The tomato genome sequence provides insights into fleshy fruit evolution.</title>
        <authorList>
            <consortium name="Tomato Genome Consortium"/>
        </authorList>
    </citation>
    <scope>NUCLEOTIDE SEQUENCE [LARGE SCALE GENOMIC DNA]</scope>
    <source>
        <strain evidence="1">cv. Heinz 1706</strain>
    </source>
</reference>
<dbReference type="PaxDb" id="4081-Solyc06g033780.1.1"/>
<dbReference type="Gramene" id="Solyc06g033780.1.1">
    <property type="protein sequence ID" value="Solyc06g033780.1.1"/>
    <property type="gene ID" value="Solyc06g033780.1"/>
</dbReference>
<protein>
    <submittedName>
        <fullName evidence="1">Uncharacterized protein</fullName>
    </submittedName>
</protein>
<reference evidence="1" key="2">
    <citation type="submission" date="2015-06" db="UniProtKB">
        <authorList>
            <consortium name="EnsemblPlants"/>
        </authorList>
    </citation>
    <scope>IDENTIFICATION</scope>
    <source>
        <strain evidence="1">cv. Heinz 1706</strain>
    </source>
</reference>
<dbReference type="AlphaFoldDB" id="K4C4K2"/>
<proteinExistence type="predicted"/>
<dbReference type="HOGENOM" id="CLU_1689776_0_0_1"/>
<evidence type="ECO:0000313" key="2">
    <source>
        <dbReference type="Proteomes" id="UP000004994"/>
    </source>
</evidence>